<dbReference type="InterPro" id="IPR022310">
    <property type="entry name" value="NAD/GMP_synthase"/>
</dbReference>
<name>K3W5K4_GLOUD</name>
<dbReference type="STRING" id="431595.K3W5K4"/>
<dbReference type="GO" id="GO:0006163">
    <property type="term" value="P:purine nucleotide metabolic process"/>
    <property type="evidence" value="ECO:0007669"/>
    <property type="project" value="UniProtKB-ARBA"/>
</dbReference>
<dbReference type="VEuPathDB" id="FungiDB:PYU1_G000245"/>
<dbReference type="HOGENOM" id="CLU_2019857_0_0_1"/>
<dbReference type="eggNOG" id="ENOG502RYIH">
    <property type="taxonomic scope" value="Eukaryota"/>
</dbReference>
<dbReference type="AlphaFoldDB" id="K3W5K4"/>
<dbReference type="InParanoid" id="K3W5K4"/>
<keyword evidence="3" id="KW-1185">Reference proteome</keyword>
<dbReference type="Pfam" id="PF02540">
    <property type="entry name" value="NAD_synthase"/>
    <property type="match status" value="1"/>
</dbReference>
<dbReference type="EnsemblProtists" id="PYU1_T000245">
    <property type="protein sequence ID" value="PYU1_T000245"/>
    <property type="gene ID" value="PYU1_G000245"/>
</dbReference>
<dbReference type="EMBL" id="GL376636">
    <property type="status" value="NOT_ANNOTATED_CDS"/>
    <property type="molecule type" value="Genomic_DNA"/>
</dbReference>
<evidence type="ECO:0000313" key="3">
    <source>
        <dbReference type="Proteomes" id="UP000019132"/>
    </source>
</evidence>
<dbReference type="SUPFAM" id="SSF52402">
    <property type="entry name" value="Adenine nucleotide alpha hydrolases-like"/>
    <property type="match status" value="1"/>
</dbReference>
<dbReference type="InterPro" id="IPR052188">
    <property type="entry name" value="Ni-pincer_cofactor_biosynth"/>
</dbReference>
<feature type="domain" description="NAD/GMP synthase" evidence="1">
    <location>
        <begin position="37"/>
        <end position="95"/>
    </location>
</feature>
<sequence>MRAKVDALLRLVEARGCAAPKMRTPPHANAMEDLLKTNIIAFSGGVDSSLAAKIVHQVFPQSSVACLGISPSLSKQQLEQAREVARHIRIPLWECYTTESQNEKYVENKGQRCVWRRVKLQLK</sequence>
<reference evidence="3" key="1">
    <citation type="journal article" date="2010" name="Genome Biol.">
        <title>Genome sequence of the necrotrophic plant pathogen Pythium ultimum reveals original pathogenicity mechanisms and effector repertoire.</title>
        <authorList>
            <person name="Levesque C.A."/>
            <person name="Brouwer H."/>
            <person name="Cano L."/>
            <person name="Hamilton J.P."/>
            <person name="Holt C."/>
            <person name="Huitema E."/>
            <person name="Raffaele S."/>
            <person name="Robideau G.P."/>
            <person name="Thines M."/>
            <person name="Win J."/>
            <person name="Zerillo M.M."/>
            <person name="Beakes G.W."/>
            <person name="Boore J.L."/>
            <person name="Busam D."/>
            <person name="Dumas B."/>
            <person name="Ferriera S."/>
            <person name="Fuerstenberg S.I."/>
            <person name="Gachon C.M."/>
            <person name="Gaulin E."/>
            <person name="Govers F."/>
            <person name="Grenville-Briggs L."/>
            <person name="Horner N."/>
            <person name="Hostetler J."/>
            <person name="Jiang R.H."/>
            <person name="Johnson J."/>
            <person name="Krajaejun T."/>
            <person name="Lin H."/>
            <person name="Meijer H.J."/>
            <person name="Moore B."/>
            <person name="Morris P."/>
            <person name="Phuntmart V."/>
            <person name="Puiu D."/>
            <person name="Shetty J."/>
            <person name="Stajich J.E."/>
            <person name="Tripathy S."/>
            <person name="Wawra S."/>
            <person name="van West P."/>
            <person name="Whitty B.R."/>
            <person name="Coutinho P.M."/>
            <person name="Henrissat B."/>
            <person name="Martin F."/>
            <person name="Thomas P.D."/>
            <person name="Tyler B.M."/>
            <person name="De Vries R.P."/>
            <person name="Kamoun S."/>
            <person name="Yandell M."/>
            <person name="Tisserat N."/>
            <person name="Buell C.R."/>
        </authorList>
    </citation>
    <scope>NUCLEOTIDE SEQUENCE</scope>
    <source>
        <strain evidence="3">DAOM:BR144</strain>
    </source>
</reference>
<dbReference type="InterPro" id="IPR014729">
    <property type="entry name" value="Rossmann-like_a/b/a_fold"/>
</dbReference>
<reference evidence="3" key="2">
    <citation type="submission" date="2010-04" db="EMBL/GenBank/DDBJ databases">
        <authorList>
            <person name="Buell R."/>
            <person name="Hamilton J."/>
            <person name="Hostetler J."/>
        </authorList>
    </citation>
    <scope>NUCLEOTIDE SEQUENCE [LARGE SCALE GENOMIC DNA]</scope>
    <source>
        <strain evidence="3">DAOM:BR144</strain>
    </source>
</reference>
<dbReference type="Proteomes" id="UP000019132">
    <property type="component" value="Unassembled WGS sequence"/>
</dbReference>
<dbReference type="PANTHER" id="PTHR43169">
    <property type="entry name" value="EXSB FAMILY PROTEIN"/>
    <property type="match status" value="1"/>
</dbReference>
<accession>K3W5K4</accession>
<dbReference type="Gene3D" id="3.40.50.620">
    <property type="entry name" value="HUPs"/>
    <property type="match status" value="1"/>
</dbReference>
<organism evidence="2 3">
    <name type="scientific">Globisporangium ultimum (strain ATCC 200006 / CBS 805.95 / DAOM BR144)</name>
    <name type="common">Pythium ultimum</name>
    <dbReference type="NCBI Taxonomy" id="431595"/>
    <lineage>
        <taxon>Eukaryota</taxon>
        <taxon>Sar</taxon>
        <taxon>Stramenopiles</taxon>
        <taxon>Oomycota</taxon>
        <taxon>Peronosporomycetes</taxon>
        <taxon>Pythiales</taxon>
        <taxon>Pythiaceae</taxon>
        <taxon>Globisporangium</taxon>
    </lineage>
</organism>
<reference evidence="2" key="3">
    <citation type="submission" date="2015-02" db="UniProtKB">
        <authorList>
            <consortium name="EnsemblProtists"/>
        </authorList>
    </citation>
    <scope>IDENTIFICATION</scope>
    <source>
        <strain evidence="2">DAOM BR144</strain>
    </source>
</reference>
<proteinExistence type="predicted"/>
<dbReference type="PANTHER" id="PTHR43169:SF2">
    <property type="entry name" value="NAD_GMP SYNTHASE DOMAIN-CONTAINING PROTEIN"/>
    <property type="match status" value="1"/>
</dbReference>
<evidence type="ECO:0000313" key="2">
    <source>
        <dbReference type="EnsemblProtists" id="PYU1_T000245"/>
    </source>
</evidence>
<evidence type="ECO:0000259" key="1">
    <source>
        <dbReference type="Pfam" id="PF02540"/>
    </source>
</evidence>
<protein>
    <recommendedName>
        <fullName evidence="1">NAD/GMP synthase domain-containing protein</fullName>
    </recommendedName>
</protein>